<name>A0ABS4PUB1_9PSEU</name>
<protein>
    <recommendedName>
        <fullName evidence="3">C2H2-type domain-containing protein</fullName>
    </recommendedName>
</protein>
<dbReference type="Proteomes" id="UP000741013">
    <property type="component" value="Unassembled WGS sequence"/>
</dbReference>
<reference evidence="1 2" key="1">
    <citation type="submission" date="2021-03" db="EMBL/GenBank/DDBJ databases">
        <title>Sequencing the genomes of 1000 actinobacteria strains.</title>
        <authorList>
            <person name="Klenk H.-P."/>
        </authorList>
    </citation>
    <scope>NUCLEOTIDE SEQUENCE [LARGE SCALE GENOMIC DNA]</scope>
    <source>
        <strain evidence="1 2">DSM 45510</strain>
    </source>
</reference>
<evidence type="ECO:0000313" key="1">
    <source>
        <dbReference type="EMBL" id="MBP2182893.1"/>
    </source>
</evidence>
<sequence>MGTAMCNADTINHADGTATAFCYCGWTDEFPTTDAADHAAETHQRAADAVETECAAAH</sequence>
<comment type="caution">
    <text evidence="1">The sequence shown here is derived from an EMBL/GenBank/DDBJ whole genome shotgun (WGS) entry which is preliminary data.</text>
</comment>
<gene>
    <name evidence="1" type="ORF">JOM49_004419</name>
</gene>
<organism evidence="1 2">
    <name type="scientific">Amycolatopsis magusensis</name>
    <dbReference type="NCBI Taxonomy" id="882444"/>
    <lineage>
        <taxon>Bacteria</taxon>
        <taxon>Bacillati</taxon>
        <taxon>Actinomycetota</taxon>
        <taxon>Actinomycetes</taxon>
        <taxon>Pseudonocardiales</taxon>
        <taxon>Pseudonocardiaceae</taxon>
        <taxon>Amycolatopsis</taxon>
    </lineage>
</organism>
<evidence type="ECO:0000313" key="2">
    <source>
        <dbReference type="Proteomes" id="UP000741013"/>
    </source>
</evidence>
<dbReference type="RefSeq" id="WP_209672313.1">
    <property type="nucleotide sequence ID" value="NZ_JAGGMS010000001.1"/>
</dbReference>
<accession>A0ABS4PUB1</accession>
<dbReference type="EMBL" id="JAGGMS010000001">
    <property type="protein sequence ID" value="MBP2182893.1"/>
    <property type="molecule type" value="Genomic_DNA"/>
</dbReference>
<evidence type="ECO:0008006" key="3">
    <source>
        <dbReference type="Google" id="ProtNLM"/>
    </source>
</evidence>
<keyword evidence="2" id="KW-1185">Reference proteome</keyword>
<proteinExistence type="predicted"/>